<gene>
    <name evidence="5" type="ORF">E1269_00700</name>
</gene>
<keyword evidence="6" id="KW-1185">Reference proteome</keyword>
<dbReference type="AlphaFoldDB" id="A0A4R5DNQ4"/>
<evidence type="ECO:0000256" key="3">
    <source>
        <dbReference type="ARBA" id="ARBA00040298"/>
    </source>
</evidence>
<organism evidence="5 6">
    <name type="scientific">Jiangella asiatica</name>
    <dbReference type="NCBI Taxonomy" id="2530372"/>
    <lineage>
        <taxon>Bacteria</taxon>
        <taxon>Bacillati</taxon>
        <taxon>Actinomycetota</taxon>
        <taxon>Actinomycetes</taxon>
        <taxon>Jiangellales</taxon>
        <taxon>Jiangellaceae</taxon>
        <taxon>Jiangella</taxon>
    </lineage>
</organism>
<comment type="caution">
    <text evidence="5">The sequence shown here is derived from an EMBL/GenBank/DDBJ whole genome shotgun (WGS) entry which is preliminary data.</text>
</comment>
<dbReference type="Pfam" id="PF01593">
    <property type="entry name" value="Amino_oxidase"/>
    <property type="match status" value="1"/>
</dbReference>
<dbReference type="FunCoup" id="A0A4R5DNQ4">
    <property type="interactions" value="30"/>
</dbReference>
<reference evidence="5 6" key="1">
    <citation type="submission" date="2019-03" db="EMBL/GenBank/DDBJ databases">
        <title>Draft genome sequences of novel Actinobacteria.</title>
        <authorList>
            <person name="Sahin N."/>
            <person name="Ay H."/>
            <person name="Saygin H."/>
        </authorList>
    </citation>
    <scope>NUCLEOTIDE SEQUENCE [LARGE SCALE GENOMIC DNA]</scope>
    <source>
        <strain evidence="5 6">5K138</strain>
    </source>
</reference>
<sequence>MDDHSYDAIVIGTGHSGLVGAWYLAQAGWSVLMLERRDIVGGTCVTEEIFPGYRGSSVANSSHSLDPRIVGDMRLDRFGLRFAHPELGSLTLFTDGRALVPWPDREKRRAELARFAHGQSDLDGYHALLDFYRSVAMRMQVSFYDPAPSLAAVAERFQTPAQQRAFQKVMFGSVADIIEEHLESPELQAFFAGTAVATNFVGPRTPGSGYLLLQRPLWEESMKSVGTHDENDLMMRNAAPMGGIGAITEAMAAAGRAAGVRIETNAEVVRILCTDGRVTGVALADGREFRAPRVLSNANPKLTLTRLLTADELGRDWYALAEDIPMKGSSAKVHLALNGTPRFACARSDKENELFLATNFRIAPSIDVLQEAYNEAIMGRWSERPTISGIISSAIDPSLTPPGAHFVSLSVRGVPYHLAEGTWDEHGDALAKAVVTTLEEHVPNLLDVLDDYHIYTPLDLEREFALLEGNGAHGDIVPGQIFDSRPMPGCADHRTPVEGLYLCGVGTWPGNFMSGVTGYNASHRMLSDARLPRPDTDPMAAVEDSIT</sequence>
<dbReference type="OrthoDB" id="9774675at2"/>
<evidence type="ECO:0000313" key="5">
    <source>
        <dbReference type="EMBL" id="TDE15849.1"/>
    </source>
</evidence>
<dbReference type="GO" id="GO:0016491">
    <property type="term" value="F:oxidoreductase activity"/>
    <property type="evidence" value="ECO:0007669"/>
    <property type="project" value="InterPro"/>
</dbReference>
<comment type="function">
    <text evidence="1">Probable oxidoreductase that may play a role as regulator of mitochondrial function.</text>
</comment>
<evidence type="ECO:0000256" key="1">
    <source>
        <dbReference type="ARBA" id="ARBA00037217"/>
    </source>
</evidence>
<proteinExistence type="predicted"/>
<dbReference type="Gene3D" id="3.50.50.60">
    <property type="entry name" value="FAD/NAD(P)-binding domain"/>
    <property type="match status" value="2"/>
</dbReference>
<comment type="subunit">
    <text evidence="2">Interacts with COX5B; this interaction may contribute to localize PYROXD2 to the inner face of the inner mitochondrial membrane.</text>
</comment>
<dbReference type="InterPro" id="IPR036188">
    <property type="entry name" value="FAD/NAD-bd_sf"/>
</dbReference>
<dbReference type="PANTHER" id="PTHR10668">
    <property type="entry name" value="PHYTOENE DEHYDROGENASE"/>
    <property type="match status" value="1"/>
</dbReference>
<evidence type="ECO:0000313" key="6">
    <source>
        <dbReference type="Proteomes" id="UP000294739"/>
    </source>
</evidence>
<accession>A0A4R5DNQ4</accession>
<dbReference type="EMBL" id="SMKZ01000001">
    <property type="protein sequence ID" value="TDE15849.1"/>
    <property type="molecule type" value="Genomic_DNA"/>
</dbReference>
<dbReference type="PANTHER" id="PTHR10668:SF103">
    <property type="entry name" value="PYRIDINE NUCLEOTIDE-DISULFIDE OXIDOREDUCTASE DOMAIN-CONTAINING PROTEIN 2"/>
    <property type="match status" value="1"/>
</dbReference>
<protein>
    <recommendedName>
        <fullName evidence="3">Pyridine nucleotide-disulfide oxidoreductase domain-containing protein 2</fullName>
    </recommendedName>
</protein>
<dbReference type="Proteomes" id="UP000294739">
    <property type="component" value="Unassembled WGS sequence"/>
</dbReference>
<name>A0A4R5DNQ4_9ACTN</name>
<dbReference type="RefSeq" id="WP_131889957.1">
    <property type="nucleotide sequence ID" value="NZ_SMKZ01000001.1"/>
</dbReference>
<dbReference type="SUPFAM" id="SSF51905">
    <property type="entry name" value="FAD/NAD(P)-binding domain"/>
    <property type="match status" value="1"/>
</dbReference>
<evidence type="ECO:0000256" key="2">
    <source>
        <dbReference type="ARBA" id="ARBA00038825"/>
    </source>
</evidence>
<dbReference type="InterPro" id="IPR002937">
    <property type="entry name" value="Amino_oxidase"/>
</dbReference>
<evidence type="ECO:0000259" key="4">
    <source>
        <dbReference type="Pfam" id="PF01593"/>
    </source>
</evidence>
<dbReference type="InParanoid" id="A0A4R5DNQ4"/>
<feature type="domain" description="Amine oxidase" evidence="4">
    <location>
        <begin position="16"/>
        <end position="341"/>
    </location>
</feature>